<proteinExistence type="inferred from homology"/>
<protein>
    <submittedName>
        <fullName evidence="4">Thioesterase</fullName>
    </submittedName>
</protein>
<dbReference type="InterPro" id="IPR006683">
    <property type="entry name" value="Thioestr_dom"/>
</dbReference>
<sequence length="162" mass="17644">MAAPRPATGILQGTTHLFALRVYYEDTDLSGIAYHANYLRWCERARSDLLRLLGVDQRAAAEDGTGTYAVSELSIRYLAPARLDDAVLIRTRAEQVGAASVRLIQQAVLQLDEGRDRGMGEGPMLAEAQVRVGFVGPGGRPTRQPAAWRAAFQSFIASEESP</sequence>
<evidence type="ECO:0000259" key="3">
    <source>
        <dbReference type="Pfam" id="PF03061"/>
    </source>
</evidence>
<dbReference type="STRING" id="1572751.PK98_01355"/>
<dbReference type="OrthoDB" id="9808429at2"/>
<evidence type="ECO:0000313" key="4">
    <source>
        <dbReference type="EMBL" id="KHL25393.1"/>
    </source>
</evidence>
<evidence type="ECO:0000313" key="5">
    <source>
        <dbReference type="Proteomes" id="UP000030988"/>
    </source>
</evidence>
<gene>
    <name evidence="4" type="ORF">PK98_01355</name>
</gene>
<dbReference type="PANTHER" id="PTHR31793:SF37">
    <property type="entry name" value="ACYL-COA THIOESTER HYDROLASE YBGC"/>
    <property type="match status" value="1"/>
</dbReference>
<evidence type="ECO:0000256" key="1">
    <source>
        <dbReference type="ARBA" id="ARBA00005953"/>
    </source>
</evidence>
<dbReference type="AlphaFoldDB" id="A0A0B2BUV9"/>
<dbReference type="GO" id="GO:0047617">
    <property type="term" value="F:fatty acyl-CoA hydrolase activity"/>
    <property type="evidence" value="ECO:0007669"/>
    <property type="project" value="TreeGrafter"/>
</dbReference>
<dbReference type="PANTHER" id="PTHR31793">
    <property type="entry name" value="4-HYDROXYBENZOYL-COA THIOESTERASE FAMILY MEMBER"/>
    <property type="match status" value="1"/>
</dbReference>
<dbReference type="InterPro" id="IPR050563">
    <property type="entry name" value="4-hydroxybenzoyl-CoA_TE"/>
</dbReference>
<accession>A0A0B2BUV9</accession>
<dbReference type="EMBL" id="JTDN01000001">
    <property type="protein sequence ID" value="KHL25393.1"/>
    <property type="molecule type" value="Genomic_DNA"/>
</dbReference>
<dbReference type="PIRSF" id="PIRSF003230">
    <property type="entry name" value="YbgC"/>
    <property type="match status" value="1"/>
</dbReference>
<comment type="caution">
    <text evidence="4">The sequence shown here is derived from an EMBL/GenBank/DDBJ whole genome shotgun (WGS) entry which is preliminary data.</text>
</comment>
<reference evidence="4 5" key="1">
    <citation type="submission" date="2014-11" db="EMBL/GenBank/DDBJ databases">
        <title>Draft genome sequence of Kirrobacter mercurialis.</title>
        <authorList>
            <person name="Coil D.A."/>
            <person name="Eisen J.A."/>
        </authorList>
    </citation>
    <scope>NUCLEOTIDE SEQUENCE [LARGE SCALE GENOMIC DNA]</scope>
    <source>
        <strain evidence="4 5">Coronado</strain>
    </source>
</reference>
<keyword evidence="5" id="KW-1185">Reference proteome</keyword>
<dbReference type="SUPFAM" id="SSF54637">
    <property type="entry name" value="Thioesterase/thiol ester dehydrase-isomerase"/>
    <property type="match status" value="1"/>
</dbReference>
<dbReference type="Pfam" id="PF03061">
    <property type="entry name" value="4HBT"/>
    <property type="match status" value="1"/>
</dbReference>
<feature type="domain" description="Thioesterase" evidence="3">
    <location>
        <begin position="31"/>
        <end position="101"/>
    </location>
</feature>
<evidence type="ECO:0000256" key="2">
    <source>
        <dbReference type="ARBA" id="ARBA00022801"/>
    </source>
</evidence>
<keyword evidence="2" id="KW-0378">Hydrolase</keyword>
<dbReference type="InterPro" id="IPR029069">
    <property type="entry name" value="HotDog_dom_sf"/>
</dbReference>
<dbReference type="Proteomes" id="UP000030988">
    <property type="component" value="Unassembled WGS sequence"/>
</dbReference>
<dbReference type="InterPro" id="IPR006684">
    <property type="entry name" value="YbgC/YbaW"/>
</dbReference>
<dbReference type="CDD" id="cd00586">
    <property type="entry name" value="4HBT"/>
    <property type="match status" value="1"/>
</dbReference>
<dbReference type="Gene3D" id="3.10.129.10">
    <property type="entry name" value="Hotdog Thioesterase"/>
    <property type="match status" value="1"/>
</dbReference>
<organism evidence="4 5">
    <name type="scientific">Croceibacterium mercuriale</name>
    <dbReference type="NCBI Taxonomy" id="1572751"/>
    <lineage>
        <taxon>Bacteria</taxon>
        <taxon>Pseudomonadati</taxon>
        <taxon>Pseudomonadota</taxon>
        <taxon>Alphaproteobacteria</taxon>
        <taxon>Sphingomonadales</taxon>
        <taxon>Erythrobacteraceae</taxon>
        <taxon>Croceibacterium</taxon>
    </lineage>
</organism>
<name>A0A0B2BUV9_9SPHN</name>
<dbReference type="RefSeq" id="WP_039093713.1">
    <property type="nucleotide sequence ID" value="NZ_JTDN01000001.1"/>
</dbReference>
<comment type="similarity">
    <text evidence="1">Belongs to the 4-hydroxybenzoyl-CoA thioesterase family.</text>
</comment>
<dbReference type="NCBIfam" id="TIGR00051">
    <property type="entry name" value="YbgC/FadM family acyl-CoA thioesterase"/>
    <property type="match status" value="1"/>
</dbReference>